<dbReference type="GO" id="GO:0016705">
    <property type="term" value="F:oxidoreductase activity, acting on paired donors, with incorporation or reduction of molecular oxygen"/>
    <property type="evidence" value="ECO:0007669"/>
    <property type="project" value="InterPro"/>
</dbReference>
<dbReference type="PANTHER" id="PTHR46300:SF7">
    <property type="entry name" value="P450, PUTATIVE (EUROFUNG)-RELATED"/>
    <property type="match status" value="1"/>
</dbReference>
<name>A0A1J8QBC8_9AGAM</name>
<evidence type="ECO:0008006" key="10">
    <source>
        <dbReference type="Google" id="ProtNLM"/>
    </source>
</evidence>
<dbReference type="GO" id="GO:0020037">
    <property type="term" value="F:heme binding"/>
    <property type="evidence" value="ECO:0007669"/>
    <property type="project" value="InterPro"/>
</dbReference>
<evidence type="ECO:0000256" key="6">
    <source>
        <dbReference type="ARBA" id="ARBA00023004"/>
    </source>
</evidence>
<dbReference type="STRING" id="180088.A0A1J8QBC8"/>
<evidence type="ECO:0000256" key="4">
    <source>
        <dbReference type="ARBA" id="ARBA00022723"/>
    </source>
</evidence>
<keyword evidence="6" id="KW-0408">Iron</keyword>
<dbReference type="GO" id="GO:0005506">
    <property type="term" value="F:iron ion binding"/>
    <property type="evidence" value="ECO:0007669"/>
    <property type="project" value="InterPro"/>
</dbReference>
<comment type="caution">
    <text evidence="8">The sequence shown here is derived from an EMBL/GenBank/DDBJ whole genome shotgun (WGS) entry which is preliminary data.</text>
</comment>
<dbReference type="GO" id="GO:0004497">
    <property type="term" value="F:monooxygenase activity"/>
    <property type="evidence" value="ECO:0007669"/>
    <property type="project" value="UniProtKB-KW"/>
</dbReference>
<reference evidence="8 9" key="1">
    <citation type="submission" date="2016-03" db="EMBL/GenBank/DDBJ databases">
        <title>Comparative genomics of the ectomycorrhizal sister species Rhizopogon vinicolor and Rhizopogon vesiculosus (Basidiomycota: Boletales) reveals a divergence of the mating type B locus.</title>
        <authorList>
            <person name="Mujic A.B."/>
            <person name="Kuo A."/>
            <person name="Tritt A."/>
            <person name="Lipzen A."/>
            <person name="Chen C."/>
            <person name="Johnson J."/>
            <person name="Sharma A."/>
            <person name="Barry K."/>
            <person name="Grigoriev I.V."/>
            <person name="Spatafora J.W."/>
        </authorList>
    </citation>
    <scope>NUCLEOTIDE SEQUENCE [LARGE SCALE GENOMIC DNA]</scope>
    <source>
        <strain evidence="8 9">AM-OR11-056</strain>
    </source>
</reference>
<keyword evidence="4" id="KW-0479">Metal-binding</keyword>
<keyword evidence="7" id="KW-0503">Monooxygenase</keyword>
<evidence type="ECO:0000256" key="5">
    <source>
        <dbReference type="ARBA" id="ARBA00023002"/>
    </source>
</evidence>
<dbReference type="OrthoDB" id="2789670at2759"/>
<keyword evidence="5" id="KW-0560">Oxidoreductase</keyword>
<evidence type="ECO:0000256" key="1">
    <source>
        <dbReference type="ARBA" id="ARBA00001971"/>
    </source>
</evidence>
<dbReference type="AlphaFoldDB" id="A0A1J8QBC8"/>
<dbReference type="Gene3D" id="1.10.630.10">
    <property type="entry name" value="Cytochrome P450"/>
    <property type="match status" value="1"/>
</dbReference>
<gene>
    <name evidence="8" type="ORF">AZE42_03033</name>
</gene>
<sequence length="75" mass="8512">MTLYPEVQKRAQAKIDSIVGQERFPTFEDRDKLPYIAALIQEVTRWAPIVPQGQVHGFCFRSYSSSATQGCHIAQ</sequence>
<dbReference type="SUPFAM" id="SSF48264">
    <property type="entry name" value="Cytochrome P450"/>
    <property type="match status" value="1"/>
</dbReference>
<dbReference type="Proteomes" id="UP000183567">
    <property type="component" value="Unassembled WGS sequence"/>
</dbReference>
<proteinExistence type="inferred from homology"/>
<comment type="similarity">
    <text evidence="2">Belongs to the cytochrome P450 family.</text>
</comment>
<dbReference type="InterPro" id="IPR001128">
    <property type="entry name" value="Cyt_P450"/>
</dbReference>
<evidence type="ECO:0000256" key="7">
    <source>
        <dbReference type="ARBA" id="ARBA00023033"/>
    </source>
</evidence>
<dbReference type="InterPro" id="IPR036396">
    <property type="entry name" value="Cyt_P450_sf"/>
</dbReference>
<dbReference type="EMBL" id="LVVM01002142">
    <property type="protein sequence ID" value="OJA17267.1"/>
    <property type="molecule type" value="Genomic_DNA"/>
</dbReference>
<dbReference type="InterPro" id="IPR050364">
    <property type="entry name" value="Cytochrome_P450_fung"/>
</dbReference>
<evidence type="ECO:0000256" key="3">
    <source>
        <dbReference type="ARBA" id="ARBA00022617"/>
    </source>
</evidence>
<evidence type="ECO:0000313" key="8">
    <source>
        <dbReference type="EMBL" id="OJA17267.1"/>
    </source>
</evidence>
<evidence type="ECO:0000313" key="9">
    <source>
        <dbReference type="Proteomes" id="UP000183567"/>
    </source>
</evidence>
<keyword evidence="9" id="KW-1185">Reference proteome</keyword>
<comment type="cofactor">
    <cofactor evidence="1">
        <name>heme</name>
        <dbReference type="ChEBI" id="CHEBI:30413"/>
    </cofactor>
</comment>
<keyword evidence="3" id="KW-0349">Heme</keyword>
<accession>A0A1J8QBC8</accession>
<protein>
    <recommendedName>
        <fullName evidence="10">Cytochrome P450</fullName>
    </recommendedName>
</protein>
<evidence type="ECO:0000256" key="2">
    <source>
        <dbReference type="ARBA" id="ARBA00010617"/>
    </source>
</evidence>
<dbReference type="Pfam" id="PF00067">
    <property type="entry name" value="p450"/>
    <property type="match status" value="1"/>
</dbReference>
<dbReference type="PANTHER" id="PTHR46300">
    <property type="entry name" value="P450, PUTATIVE (EUROFUNG)-RELATED-RELATED"/>
    <property type="match status" value="1"/>
</dbReference>
<organism evidence="8 9">
    <name type="scientific">Rhizopogon vesiculosus</name>
    <dbReference type="NCBI Taxonomy" id="180088"/>
    <lineage>
        <taxon>Eukaryota</taxon>
        <taxon>Fungi</taxon>
        <taxon>Dikarya</taxon>
        <taxon>Basidiomycota</taxon>
        <taxon>Agaricomycotina</taxon>
        <taxon>Agaricomycetes</taxon>
        <taxon>Agaricomycetidae</taxon>
        <taxon>Boletales</taxon>
        <taxon>Suillineae</taxon>
        <taxon>Rhizopogonaceae</taxon>
        <taxon>Rhizopogon</taxon>
    </lineage>
</organism>